<gene>
    <name evidence="2" type="ORF">ACFFQ6_07855</name>
</gene>
<keyword evidence="3" id="KW-1185">Reference proteome</keyword>
<dbReference type="Gene3D" id="1.10.260.40">
    <property type="entry name" value="lambda repressor-like DNA-binding domains"/>
    <property type="match status" value="1"/>
</dbReference>
<dbReference type="PROSITE" id="PS50943">
    <property type="entry name" value="HTH_CROC1"/>
    <property type="match status" value="1"/>
</dbReference>
<organism evidence="2 3">
    <name type="scientific">Rhodococcus baikonurensis</name>
    <dbReference type="NCBI Taxonomy" id="172041"/>
    <lineage>
        <taxon>Bacteria</taxon>
        <taxon>Bacillati</taxon>
        <taxon>Actinomycetota</taxon>
        <taxon>Actinomycetes</taxon>
        <taxon>Mycobacteriales</taxon>
        <taxon>Nocardiaceae</taxon>
        <taxon>Rhodococcus</taxon>
        <taxon>Rhodococcus erythropolis group</taxon>
    </lineage>
</organism>
<dbReference type="RefSeq" id="WP_206486869.1">
    <property type="nucleotide sequence ID" value="NZ_JBHMAS010000006.1"/>
</dbReference>
<feature type="domain" description="HTH cro/C1-type" evidence="1">
    <location>
        <begin position="61"/>
        <end position="91"/>
    </location>
</feature>
<dbReference type="EMBL" id="JBHMAS010000006">
    <property type="protein sequence ID" value="MFB9779592.1"/>
    <property type="molecule type" value="Genomic_DNA"/>
</dbReference>
<name>A0ABV5XAU7_9NOCA</name>
<evidence type="ECO:0000259" key="1">
    <source>
        <dbReference type="PROSITE" id="PS50943"/>
    </source>
</evidence>
<dbReference type="SUPFAM" id="SSF47413">
    <property type="entry name" value="lambda repressor-like DNA-binding domains"/>
    <property type="match status" value="1"/>
</dbReference>
<dbReference type="InterPro" id="IPR001387">
    <property type="entry name" value="Cro/C1-type_HTH"/>
</dbReference>
<evidence type="ECO:0000313" key="2">
    <source>
        <dbReference type="EMBL" id="MFB9779592.1"/>
    </source>
</evidence>
<dbReference type="InterPro" id="IPR010982">
    <property type="entry name" value="Lambda_DNA-bd_dom_sf"/>
</dbReference>
<reference evidence="2 3" key="1">
    <citation type="submission" date="2024-09" db="EMBL/GenBank/DDBJ databases">
        <authorList>
            <person name="Sun Q."/>
            <person name="Mori K."/>
        </authorList>
    </citation>
    <scope>NUCLEOTIDE SEQUENCE [LARGE SCALE GENOMIC DNA]</scope>
    <source>
        <strain evidence="2 3">JCM 11411</strain>
    </source>
</reference>
<dbReference type="Proteomes" id="UP001589587">
    <property type="component" value="Unassembled WGS sequence"/>
</dbReference>
<comment type="caution">
    <text evidence="2">The sequence shown here is derived from an EMBL/GenBank/DDBJ whole genome shotgun (WGS) entry which is preliminary data.</text>
</comment>
<proteinExistence type="predicted"/>
<protein>
    <submittedName>
        <fullName evidence="2">Helix-turn-helix domain-containing protein</fullName>
    </submittedName>
</protein>
<sequence>MRWPTSARRAEKIARQAEEFAWARSQWEAGGVVPYYLTSAMDRKGLSGPSVDIACGAAEPAVNEWEAGTRYPTWEQLLKAATLCEVSPAALVRRPTDPEMAARFPTPPTVYLGRCASHQRPCIMEFTEDAVAAAVGAERR</sequence>
<evidence type="ECO:0000313" key="3">
    <source>
        <dbReference type="Proteomes" id="UP001589587"/>
    </source>
</evidence>
<accession>A0ABV5XAU7</accession>